<evidence type="ECO:0000256" key="1">
    <source>
        <dbReference type="ARBA" id="ARBA00004496"/>
    </source>
</evidence>
<dbReference type="GO" id="GO:0005615">
    <property type="term" value="C:extracellular space"/>
    <property type="evidence" value="ECO:0007669"/>
    <property type="project" value="Ensembl"/>
</dbReference>
<comment type="catalytic activity">
    <reaction evidence="10">
        <text>D-dopachrome + H(+) = 5,6-dihydroxyindole + CO2</text>
        <dbReference type="Rhea" id="RHEA:18441"/>
        <dbReference type="ChEBI" id="CHEBI:15378"/>
        <dbReference type="ChEBI" id="CHEBI:16526"/>
        <dbReference type="ChEBI" id="CHEBI:27404"/>
        <dbReference type="ChEBI" id="CHEBI:58782"/>
        <dbReference type="EC" id="4.1.1.84"/>
    </reaction>
    <physiologicalReaction direction="left-to-right" evidence="10">
        <dbReference type="Rhea" id="RHEA:18442"/>
    </physiologicalReaction>
</comment>
<evidence type="ECO:0000256" key="7">
    <source>
        <dbReference type="ARBA" id="ARBA00023239"/>
    </source>
</evidence>
<evidence type="ECO:0000256" key="10">
    <source>
        <dbReference type="ARBA" id="ARBA00051660"/>
    </source>
</evidence>
<evidence type="ECO:0000313" key="14">
    <source>
        <dbReference type="Ensembl" id="ENSPSNP00000020366.1"/>
    </source>
</evidence>
<dbReference type="PANTHER" id="PTHR11954:SF22">
    <property type="entry name" value="D-DOPACHROME DECARBOXYLASE"/>
    <property type="match status" value="1"/>
</dbReference>
<reference evidence="14" key="2">
    <citation type="submission" date="2025-08" db="UniProtKB">
        <authorList>
            <consortium name="Ensembl"/>
        </authorList>
    </citation>
    <scope>IDENTIFICATION</scope>
</reference>
<dbReference type="FunFam" id="3.30.429.10:FF:000003">
    <property type="entry name" value="D-dopachrome decarboxylase"/>
    <property type="match status" value="1"/>
</dbReference>
<keyword evidence="7" id="KW-0456">Lyase</keyword>
<evidence type="ECO:0000256" key="6">
    <source>
        <dbReference type="ARBA" id="ARBA00023101"/>
    </source>
</evidence>
<dbReference type="GeneTree" id="ENSGT00940000156821"/>
<evidence type="ECO:0000256" key="3">
    <source>
        <dbReference type="ARBA" id="ARBA00011233"/>
    </source>
</evidence>
<name>A0A8C9C6J7_PHOSS</name>
<evidence type="ECO:0000256" key="13">
    <source>
        <dbReference type="SAM" id="MobiDB-lite"/>
    </source>
</evidence>
<evidence type="ECO:0000256" key="9">
    <source>
        <dbReference type="ARBA" id="ARBA00038884"/>
    </source>
</evidence>
<dbReference type="GO" id="GO:0005737">
    <property type="term" value="C:cytoplasm"/>
    <property type="evidence" value="ECO:0007669"/>
    <property type="project" value="UniProtKB-SubCell"/>
</dbReference>
<keyword evidence="5" id="KW-0007">Acetylation</keyword>
<dbReference type="Proteomes" id="UP000694554">
    <property type="component" value="Chromosome 14"/>
</dbReference>
<dbReference type="Pfam" id="PF01187">
    <property type="entry name" value="MIF"/>
    <property type="match status" value="1"/>
</dbReference>
<dbReference type="GO" id="GO:0042438">
    <property type="term" value="P:melanin biosynthetic process"/>
    <property type="evidence" value="ECO:0007669"/>
    <property type="project" value="UniProtKB-KW"/>
</dbReference>
<dbReference type="GO" id="GO:0050178">
    <property type="term" value="F:phenylpyruvate tautomerase activity"/>
    <property type="evidence" value="ECO:0007669"/>
    <property type="project" value="TreeGrafter"/>
</dbReference>
<proteinExistence type="inferred from homology"/>
<evidence type="ECO:0000256" key="5">
    <source>
        <dbReference type="ARBA" id="ARBA00022990"/>
    </source>
</evidence>
<dbReference type="SUPFAM" id="SSF55331">
    <property type="entry name" value="Tautomerase/MIF"/>
    <property type="match status" value="1"/>
</dbReference>
<comment type="subunit">
    <text evidence="3">Homotrimer.</text>
</comment>
<feature type="compositionally biased region" description="Pro residues" evidence="13">
    <location>
        <begin position="7"/>
        <end position="25"/>
    </location>
</feature>
<protein>
    <recommendedName>
        <fullName evidence="11">D-dopachrome decarboxylase</fullName>
        <ecNumber evidence="9">4.1.1.84</ecNumber>
    </recommendedName>
    <alternativeName>
        <fullName evidence="12">D-dopachrome tautomerase</fullName>
    </alternativeName>
</protein>
<dbReference type="GO" id="GO:0050729">
    <property type="term" value="P:positive regulation of inflammatory response"/>
    <property type="evidence" value="ECO:0007669"/>
    <property type="project" value="Ensembl"/>
</dbReference>
<dbReference type="GO" id="GO:0033981">
    <property type="term" value="F:D-dopachrome decarboxylase activity"/>
    <property type="evidence" value="ECO:0007669"/>
    <property type="project" value="UniProtKB-EC"/>
</dbReference>
<dbReference type="Ensembl" id="ENSPSNT00000022946.1">
    <property type="protein sequence ID" value="ENSPSNP00000020366.1"/>
    <property type="gene ID" value="ENSPSNG00000014973.1"/>
</dbReference>
<evidence type="ECO:0000256" key="4">
    <source>
        <dbReference type="ARBA" id="ARBA00022490"/>
    </source>
</evidence>
<dbReference type="PANTHER" id="PTHR11954">
    <property type="entry name" value="D-DOPACHROME DECARBOXYLASE"/>
    <property type="match status" value="1"/>
</dbReference>
<evidence type="ECO:0000256" key="2">
    <source>
        <dbReference type="ARBA" id="ARBA00005851"/>
    </source>
</evidence>
<gene>
    <name evidence="14" type="primary">LOC116764927</name>
</gene>
<evidence type="ECO:0000256" key="11">
    <source>
        <dbReference type="ARBA" id="ARBA00072623"/>
    </source>
</evidence>
<evidence type="ECO:0000256" key="8">
    <source>
        <dbReference type="ARBA" id="ARBA00037460"/>
    </source>
</evidence>
<keyword evidence="4" id="KW-0963">Cytoplasm</keyword>
<dbReference type="InterPro" id="IPR001398">
    <property type="entry name" value="Macrophage_inhib_fac"/>
</dbReference>
<organism evidence="14 15">
    <name type="scientific">Phocoena sinus</name>
    <name type="common">Vaquita</name>
    <dbReference type="NCBI Taxonomy" id="42100"/>
    <lineage>
        <taxon>Eukaryota</taxon>
        <taxon>Metazoa</taxon>
        <taxon>Chordata</taxon>
        <taxon>Craniata</taxon>
        <taxon>Vertebrata</taxon>
        <taxon>Euteleostomi</taxon>
        <taxon>Mammalia</taxon>
        <taxon>Eutheria</taxon>
        <taxon>Laurasiatheria</taxon>
        <taxon>Artiodactyla</taxon>
        <taxon>Whippomorpha</taxon>
        <taxon>Cetacea</taxon>
        <taxon>Odontoceti</taxon>
        <taxon>Phocoenidae</taxon>
        <taxon>Phocoena</taxon>
    </lineage>
</organism>
<reference evidence="14" key="1">
    <citation type="submission" date="2019-08" db="EMBL/GenBank/DDBJ databases">
        <title>Phocoena sinus (Vaquita) genome, mPhoSin1, primary haplotype.</title>
        <authorList>
            <person name="Morin P."/>
            <person name="Mountcastle J."/>
            <person name="Fungtammasan C."/>
            <person name="Rhie A."/>
            <person name="Rojas-Bracho L."/>
            <person name="Smith C.R."/>
            <person name="Taylor B.L."/>
            <person name="Gulland F.M.D."/>
            <person name="Musser W."/>
            <person name="Houck M."/>
            <person name="Haase B."/>
            <person name="Paez S."/>
            <person name="Howe K."/>
            <person name="Torrance J."/>
            <person name="Formenti G."/>
            <person name="Phillippy A."/>
            <person name="Ryder O."/>
            <person name="Jarvis E.D."/>
            <person name="Fedrigo O."/>
        </authorList>
    </citation>
    <scope>NUCLEOTIDE SEQUENCE [LARGE SCALE GENOMIC DNA]</scope>
</reference>
<comment type="subcellular location">
    <subcellularLocation>
        <location evidence="1">Cytoplasm</location>
    </subcellularLocation>
</comment>
<comment type="similarity">
    <text evidence="2">Belongs to the MIF family.</text>
</comment>
<sequence>MRSGFPRRPPPPPPPRSPQPCPGDHPPGFRAFFLPGGLSRAFPLEMPFVELDTNLPAGRVPAGLEKRLCAATAAILGKPEDRVNVTVRPGLAMAMNGSAEPGAQLLVSSIGVVGTAEENRGHSARLFEFLTKELDLAQDRIIIRFLPLEPWQIGKKGTVMTFL</sequence>
<comment type="function">
    <text evidence="8">Tautomerization of D-dopachrome with decarboxylation to give 5,6-dihydroxyindole (DHI).</text>
</comment>
<evidence type="ECO:0000256" key="12">
    <source>
        <dbReference type="ARBA" id="ARBA00078977"/>
    </source>
</evidence>
<reference evidence="14" key="3">
    <citation type="submission" date="2025-09" db="UniProtKB">
        <authorList>
            <consortium name="Ensembl"/>
        </authorList>
    </citation>
    <scope>IDENTIFICATION</scope>
</reference>
<keyword evidence="6" id="KW-0470">Melanin biosynthesis</keyword>
<accession>A0A8C9C6J7</accession>
<dbReference type="Gene3D" id="3.30.429.10">
    <property type="entry name" value="Macrophage Migration Inhibitory Factor"/>
    <property type="match status" value="1"/>
</dbReference>
<evidence type="ECO:0000313" key="15">
    <source>
        <dbReference type="Proteomes" id="UP000694554"/>
    </source>
</evidence>
<dbReference type="AlphaFoldDB" id="A0A8C9C6J7"/>
<dbReference type="InterPro" id="IPR014347">
    <property type="entry name" value="Tautomerase/MIF_sf"/>
</dbReference>
<dbReference type="GO" id="GO:0002020">
    <property type="term" value="F:protease binding"/>
    <property type="evidence" value="ECO:0007669"/>
    <property type="project" value="Ensembl"/>
</dbReference>
<feature type="region of interest" description="Disordered" evidence="13">
    <location>
        <begin position="1"/>
        <end position="27"/>
    </location>
</feature>
<keyword evidence="15" id="KW-1185">Reference proteome</keyword>
<dbReference type="EC" id="4.1.1.84" evidence="9"/>